<evidence type="ECO:0000313" key="3">
    <source>
        <dbReference type="Proteomes" id="UP001244443"/>
    </source>
</evidence>
<dbReference type="RefSeq" id="WP_308355752.1">
    <property type="nucleotide sequence ID" value="NZ_CP129970.2"/>
</dbReference>
<proteinExistence type="predicted"/>
<protein>
    <submittedName>
        <fullName evidence="2">Uncharacterized protein</fullName>
    </submittedName>
</protein>
<feature type="transmembrane region" description="Helical" evidence="1">
    <location>
        <begin position="53"/>
        <end position="71"/>
    </location>
</feature>
<reference evidence="2" key="1">
    <citation type="submission" date="2023-08" db="EMBL/GenBank/DDBJ databases">
        <title>Comparative genomics and taxonomic characterization of three novel marine species of genus Marivirga.</title>
        <authorList>
            <person name="Muhammad N."/>
            <person name="Kim S.-G."/>
        </authorList>
    </citation>
    <scope>NUCLEOTIDE SEQUENCE [LARGE SCALE GENOMIC DNA]</scope>
    <source>
        <strain evidence="2">ABR2-2</strain>
    </source>
</reference>
<feature type="transmembrane region" description="Helical" evidence="1">
    <location>
        <begin position="109"/>
        <end position="128"/>
    </location>
</feature>
<dbReference type="EMBL" id="CP129970">
    <property type="protein sequence ID" value="WMN06047.1"/>
    <property type="molecule type" value="Genomic_DNA"/>
</dbReference>
<feature type="transmembrane region" description="Helical" evidence="1">
    <location>
        <begin position="140"/>
        <end position="158"/>
    </location>
</feature>
<gene>
    <name evidence="2" type="ORF">QYS48_31410</name>
</gene>
<keyword evidence="1" id="KW-0472">Membrane</keyword>
<feature type="transmembrane region" description="Helical" evidence="1">
    <location>
        <begin position="21"/>
        <end position="41"/>
    </location>
</feature>
<dbReference type="Proteomes" id="UP001244443">
    <property type="component" value="Chromosome"/>
</dbReference>
<keyword evidence="1" id="KW-0812">Transmembrane</keyword>
<dbReference type="AlphaFoldDB" id="A0AA51N4N1"/>
<accession>A0AA51N4N1</accession>
<sequence>MTEDMEIMKQFEIYIAAQRATGMQIIIFGVALLLAAILLHFSQLNPITQGLRNSFLVISILLLVSGIGFVVNQKSLLKTKTEIYQADPSEFKNQEVERMEGVNKSVPKIILGLSIVLTIILLVLILWIKQPLWRGVSYGISIYFLGLLIVESISYLSVKTYLNALLN</sequence>
<name>A0AA51N4N1_9BACT</name>
<evidence type="ECO:0000313" key="2">
    <source>
        <dbReference type="EMBL" id="WMN06047.1"/>
    </source>
</evidence>
<keyword evidence="3" id="KW-1185">Reference proteome</keyword>
<evidence type="ECO:0000256" key="1">
    <source>
        <dbReference type="SAM" id="Phobius"/>
    </source>
</evidence>
<organism evidence="2 3">
    <name type="scientific">Marivirga arenosa</name>
    <dbReference type="NCBI Taxonomy" id="3059076"/>
    <lineage>
        <taxon>Bacteria</taxon>
        <taxon>Pseudomonadati</taxon>
        <taxon>Bacteroidota</taxon>
        <taxon>Cytophagia</taxon>
        <taxon>Cytophagales</taxon>
        <taxon>Marivirgaceae</taxon>
        <taxon>Marivirga</taxon>
    </lineage>
</organism>
<keyword evidence="1" id="KW-1133">Transmembrane helix</keyword>